<proteinExistence type="predicted"/>
<gene>
    <name evidence="2" type="ordered locus">Shel_18860</name>
</gene>
<dbReference type="STRING" id="471855.Shel_18860"/>
<dbReference type="Proteomes" id="UP000002026">
    <property type="component" value="Chromosome"/>
</dbReference>
<organism evidence="2 3">
    <name type="scientific">Slackia heliotrinireducens (strain ATCC 29202 / DSM 20476 / NCTC 11029 / RHS 1)</name>
    <name type="common">Peptococcus heliotrinreducens</name>
    <dbReference type="NCBI Taxonomy" id="471855"/>
    <lineage>
        <taxon>Bacteria</taxon>
        <taxon>Bacillati</taxon>
        <taxon>Actinomycetota</taxon>
        <taxon>Coriobacteriia</taxon>
        <taxon>Eggerthellales</taxon>
        <taxon>Eggerthellaceae</taxon>
        <taxon>Slackia</taxon>
    </lineage>
</organism>
<keyword evidence="3" id="KW-1185">Reference proteome</keyword>
<dbReference type="KEGG" id="shi:Shel_18860"/>
<reference evidence="2 3" key="1">
    <citation type="journal article" date="2009" name="Stand. Genomic Sci.">
        <title>Complete genome sequence of Slackia heliotrinireducens type strain (RHS 1).</title>
        <authorList>
            <person name="Pukall R."/>
            <person name="Lapidus A."/>
            <person name="Nolan M."/>
            <person name="Copeland A."/>
            <person name="Glavina Del Rio T."/>
            <person name="Lucas S."/>
            <person name="Chen F."/>
            <person name="Tice H."/>
            <person name="Cheng J.F."/>
            <person name="Chertkov O."/>
            <person name="Bruce D."/>
            <person name="Goodwin L."/>
            <person name="Kuske C."/>
            <person name="Brettin T."/>
            <person name="Detter J.C."/>
            <person name="Han C."/>
            <person name="Pitluck S."/>
            <person name="Pati A."/>
            <person name="Mavrommatis K."/>
            <person name="Ivanova N."/>
            <person name="Ovchinnikova G."/>
            <person name="Chen A."/>
            <person name="Palaniappan K."/>
            <person name="Schneider S."/>
            <person name="Rohde M."/>
            <person name="Chain P."/>
            <person name="D'haeseleer P."/>
            <person name="Goker M."/>
            <person name="Bristow J."/>
            <person name="Eisen J.A."/>
            <person name="Markowitz V."/>
            <person name="Kyrpides N.C."/>
            <person name="Klenk H.P."/>
            <person name="Hugenholtz P."/>
        </authorList>
    </citation>
    <scope>NUCLEOTIDE SEQUENCE [LARGE SCALE GENOMIC DNA]</scope>
    <source>
        <strain evidence="3">ATCC 29202 / DSM 20476 / NCTC 11029 / RHS 1</strain>
    </source>
</reference>
<dbReference type="EMBL" id="CP001684">
    <property type="protein sequence ID" value="ACV22902.1"/>
    <property type="molecule type" value="Genomic_DNA"/>
</dbReference>
<feature type="compositionally biased region" description="Polar residues" evidence="1">
    <location>
        <begin position="34"/>
        <end position="45"/>
    </location>
</feature>
<evidence type="ECO:0000313" key="2">
    <source>
        <dbReference type="EMBL" id="ACV22902.1"/>
    </source>
</evidence>
<dbReference type="HOGENOM" id="CLU_2025203_0_0_11"/>
<accession>C7N7L7</accession>
<feature type="compositionally biased region" description="Polar residues" evidence="1">
    <location>
        <begin position="17"/>
        <end position="27"/>
    </location>
</feature>
<evidence type="ECO:0000256" key="1">
    <source>
        <dbReference type="SAM" id="MobiDB-lite"/>
    </source>
</evidence>
<sequence>MEGTSQVRAPHEAGQAASESSMAGEPTSNRRSETAMTNNKHTTPQIPMKDFYTVQDVAILLGTGVNRVRELANRKVDPLPFRCFAGIARGMFINRIDLADWVKRNTTLVSERKARDPGNGKR</sequence>
<feature type="region of interest" description="Disordered" evidence="1">
    <location>
        <begin position="1"/>
        <end position="47"/>
    </location>
</feature>
<protein>
    <submittedName>
        <fullName evidence="2">Uncharacterized protein</fullName>
    </submittedName>
</protein>
<dbReference type="AlphaFoldDB" id="C7N7L7"/>
<name>C7N7L7_SLAHD</name>
<dbReference type="eggNOG" id="ENOG50341R5">
    <property type="taxonomic scope" value="Bacteria"/>
</dbReference>
<evidence type="ECO:0000313" key="3">
    <source>
        <dbReference type="Proteomes" id="UP000002026"/>
    </source>
</evidence>